<evidence type="ECO:0000313" key="9">
    <source>
        <dbReference type="Proteomes" id="UP000257200"/>
    </source>
</evidence>
<protein>
    <recommendedName>
        <fullName evidence="7">HAT C-terminal dimerisation domain-containing protein</fullName>
    </recommendedName>
</protein>
<dbReference type="GeneTree" id="ENSGT00940000158431"/>
<keyword evidence="3" id="KW-0863">Zinc-finger</keyword>
<dbReference type="InterPro" id="IPR052035">
    <property type="entry name" value="ZnF_BED_domain_contain"/>
</dbReference>
<feature type="region of interest" description="Disordered" evidence="6">
    <location>
        <begin position="1"/>
        <end position="32"/>
    </location>
</feature>
<dbReference type="STRING" id="80966.ENSAPOP00000030600"/>
<dbReference type="GO" id="GO:0008270">
    <property type="term" value="F:zinc ion binding"/>
    <property type="evidence" value="ECO:0007669"/>
    <property type="project" value="UniProtKB-KW"/>
</dbReference>
<reference evidence="8" key="2">
    <citation type="submission" date="2025-09" db="UniProtKB">
        <authorList>
            <consortium name="Ensembl"/>
        </authorList>
    </citation>
    <scope>IDENTIFICATION</scope>
</reference>
<dbReference type="AlphaFoldDB" id="A0A3Q1HRY1"/>
<reference evidence="8" key="1">
    <citation type="submission" date="2025-08" db="UniProtKB">
        <authorList>
            <consortium name="Ensembl"/>
        </authorList>
    </citation>
    <scope>IDENTIFICATION</scope>
</reference>
<dbReference type="SUPFAM" id="SSF140996">
    <property type="entry name" value="Hermes dimerisation domain"/>
    <property type="match status" value="1"/>
</dbReference>
<dbReference type="InterPro" id="IPR036236">
    <property type="entry name" value="Znf_C2H2_sf"/>
</dbReference>
<evidence type="ECO:0000256" key="2">
    <source>
        <dbReference type="ARBA" id="ARBA00022723"/>
    </source>
</evidence>
<dbReference type="PANTHER" id="PTHR46481">
    <property type="entry name" value="ZINC FINGER BED DOMAIN-CONTAINING PROTEIN 4"/>
    <property type="match status" value="1"/>
</dbReference>
<evidence type="ECO:0000256" key="1">
    <source>
        <dbReference type="ARBA" id="ARBA00004123"/>
    </source>
</evidence>
<dbReference type="InterPro" id="IPR012337">
    <property type="entry name" value="RNaseH-like_sf"/>
</dbReference>
<dbReference type="GO" id="GO:0046983">
    <property type="term" value="F:protein dimerization activity"/>
    <property type="evidence" value="ECO:0007669"/>
    <property type="project" value="InterPro"/>
</dbReference>
<dbReference type="SUPFAM" id="SSF57667">
    <property type="entry name" value="beta-beta-alpha zinc fingers"/>
    <property type="match status" value="1"/>
</dbReference>
<dbReference type="Gene3D" id="1.10.10.1070">
    <property type="entry name" value="Zinc finger, BED domain-containing"/>
    <property type="match status" value="1"/>
</dbReference>
<accession>A0A3Q1HRY1</accession>
<evidence type="ECO:0000256" key="3">
    <source>
        <dbReference type="ARBA" id="ARBA00022771"/>
    </source>
</evidence>
<evidence type="ECO:0000256" key="4">
    <source>
        <dbReference type="ARBA" id="ARBA00022833"/>
    </source>
</evidence>
<comment type="subcellular location">
    <subcellularLocation>
        <location evidence="1">Nucleus</location>
    </subcellularLocation>
</comment>
<evidence type="ECO:0000259" key="7">
    <source>
        <dbReference type="Pfam" id="PF05699"/>
    </source>
</evidence>
<dbReference type="InParanoid" id="A0A3Q1HRY1"/>
<evidence type="ECO:0000256" key="5">
    <source>
        <dbReference type="ARBA" id="ARBA00023242"/>
    </source>
</evidence>
<name>A0A3Q1HRY1_9TELE</name>
<keyword evidence="2" id="KW-0479">Metal-binding</keyword>
<sequence>MNEEKVPEPRHPPIEMCLQQQRPKAKEPLKPPPRSLKADVLKHFGFYCQPGPGNKKALNMMYAVCRHCYGKVKYFGNTTNARVHMDRHHPELLKEEMGRPTKAPTAGQRTLHHFERFPKHSEQAKKITRAIAVIIVKDLHPYSTVEREGFRHLVHTLEPCYRIPHRVTFSNTVIPQLYKETKLKVREGLIKANRVVLTCDHWTSRTTESYGTFTVHYITDEWELQSLVLQTRAMHESHTAANVNETFHSVAEEWGLTLSDCVIVTDNAANMLAAMQLNDLTHVTCFALLGRIRRIVRYFHRSAVAAEALKASQKECIPLVVNVLYCLIIDISTRWNSAHDMVERFLEQLPAGSAALVSPEVRRNNTADSSALNDAEIHCAEEIVETLKPFKEATKAVSEARTPTLSIIAPMHHHLLQSTEMDKEDSPLVWDAKCAMHDDLTKRYNSAKTKSKHLLHMASGLDPRFKALPFLAEEERSDVHARLITEAATLDVKLTYLLIHIFITYLCEQYIYVENYVRAPPKSPRTRAEEEMKKYLEEPPLSLEVHPLDWWKLKERDFRLLAKLAKRILCIPGTSVAAERVFSTAGDIVID</sequence>
<dbReference type="InterPro" id="IPR008906">
    <property type="entry name" value="HATC_C_dom"/>
</dbReference>
<organism evidence="8 9">
    <name type="scientific">Acanthochromis polyacanthus</name>
    <name type="common">spiny chromis</name>
    <dbReference type="NCBI Taxonomy" id="80966"/>
    <lineage>
        <taxon>Eukaryota</taxon>
        <taxon>Metazoa</taxon>
        <taxon>Chordata</taxon>
        <taxon>Craniata</taxon>
        <taxon>Vertebrata</taxon>
        <taxon>Euteleostomi</taxon>
        <taxon>Actinopterygii</taxon>
        <taxon>Neopterygii</taxon>
        <taxon>Teleostei</taxon>
        <taxon>Neoteleostei</taxon>
        <taxon>Acanthomorphata</taxon>
        <taxon>Ovalentaria</taxon>
        <taxon>Pomacentridae</taxon>
        <taxon>Acanthochromis</taxon>
    </lineage>
</organism>
<keyword evidence="9" id="KW-1185">Reference proteome</keyword>
<dbReference type="Ensembl" id="ENSAPOT00000022800.1">
    <property type="protein sequence ID" value="ENSAPOP00000030600.1"/>
    <property type="gene ID" value="ENSAPOG00000017318.1"/>
</dbReference>
<keyword evidence="4" id="KW-0862">Zinc</keyword>
<evidence type="ECO:0000313" key="8">
    <source>
        <dbReference type="Ensembl" id="ENSAPOP00000030600.1"/>
    </source>
</evidence>
<feature type="compositionally biased region" description="Basic and acidic residues" evidence="6">
    <location>
        <begin position="1"/>
        <end position="13"/>
    </location>
</feature>
<dbReference type="GO" id="GO:0005634">
    <property type="term" value="C:nucleus"/>
    <property type="evidence" value="ECO:0007669"/>
    <property type="project" value="UniProtKB-SubCell"/>
</dbReference>
<proteinExistence type="predicted"/>
<keyword evidence="5" id="KW-0539">Nucleus</keyword>
<feature type="domain" description="HAT C-terminal dimerisation" evidence="7">
    <location>
        <begin position="531"/>
        <end position="588"/>
    </location>
</feature>
<dbReference type="Pfam" id="PF05699">
    <property type="entry name" value="Dimer_Tnp_hAT"/>
    <property type="match status" value="1"/>
</dbReference>
<dbReference type="SUPFAM" id="SSF53098">
    <property type="entry name" value="Ribonuclease H-like"/>
    <property type="match status" value="1"/>
</dbReference>
<dbReference type="Proteomes" id="UP000257200">
    <property type="component" value="Unplaced"/>
</dbReference>
<dbReference type="PANTHER" id="PTHR46481:SF10">
    <property type="entry name" value="ZINC FINGER BED DOMAIN-CONTAINING PROTEIN 39"/>
    <property type="match status" value="1"/>
</dbReference>
<evidence type="ECO:0000256" key="6">
    <source>
        <dbReference type="SAM" id="MobiDB-lite"/>
    </source>
</evidence>